<evidence type="ECO:0000313" key="7">
    <source>
        <dbReference type="EMBL" id="CAG2215407.1"/>
    </source>
</evidence>
<reference evidence="7" key="1">
    <citation type="submission" date="2021-03" db="EMBL/GenBank/DDBJ databases">
        <authorList>
            <person name="Bekaert M."/>
        </authorList>
    </citation>
    <scope>NUCLEOTIDE SEQUENCE</scope>
</reference>
<evidence type="ECO:0000259" key="6">
    <source>
        <dbReference type="SMART" id="SM01126"/>
    </source>
</evidence>
<dbReference type="GO" id="GO:0033615">
    <property type="term" value="P:mitochondrial proton-transporting ATP synthase complex assembly"/>
    <property type="evidence" value="ECO:0007669"/>
    <property type="project" value="TreeGrafter"/>
</dbReference>
<dbReference type="Pfam" id="PF06644">
    <property type="entry name" value="ATP11"/>
    <property type="match status" value="1"/>
</dbReference>
<dbReference type="InterPro" id="IPR010591">
    <property type="entry name" value="ATP11"/>
</dbReference>
<comment type="subcellular location">
    <subcellularLocation>
        <location evidence="1">Mitochondrion</location>
    </subcellularLocation>
</comment>
<evidence type="ECO:0000256" key="5">
    <source>
        <dbReference type="SAM" id="MobiDB-lite"/>
    </source>
</evidence>
<feature type="domain" description="ISXO2-like transposase" evidence="6">
    <location>
        <begin position="1"/>
        <end position="117"/>
    </location>
</feature>
<keyword evidence="3" id="KW-0809">Transit peptide</keyword>
<keyword evidence="4" id="KW-0496">Mitochondrion</keyword>
<evidence type="ECO:0000256" key="4">
    <source>
        <dbReference type="ARBA" id="ARBA00023128"/>
    </source>
</evidence>
<protein>
    <submittedName>
        <fullName evidence="7">ATPeAF1</fullName>
    </submittedName>
</protein>
<gene>
    <name evidence="7" type="ORF">MEDL_29146</name>
</gene>
<dbReference type="PANTHER" id="PTHR13126:SF0">
    <property type="entry name" value="ATP SYNTHASE MITOCHONDRIAL F1 COMPLEX ASSEMBLY FACTOR 1"/>
    <property type="match status" value="1"/>
</dbReference>
<evidence type="ECO:0000256" key="1">
    <source>
        <dbReference type="ARBA" id="ARBA00004173"/>
    </source>
</evidence>
<feature type="region of interest" description="Disordered" evidence="5">
    <location>
        <begin position="315"/>
        <end position="339"/>
    </location>
</feature>
<feature type="compositionally biased region" description="Polar residues" evidence="5">
    <location>
        <begin position="184"/>
        <end position="207"/>
    </location>
</feature>
<name>A0A8S3SEJ5_MYTED</name>
<dbReference type="Pfam" id="PF12762">
    <property type="entry name" value="DDE_Tnp_IS1595"/>
    <property type="match status" value="1"/>
</dbReference>
<evidence type="ECO:0000256" key="3">
    <source>
        <dbReference type="ARBA" id="ARBA00022946"/>
    </source>
</evidence>
<dbReference type="Proteomes" id="UP000683360">
    <property type="component" value="Unassembled WGS sequence"/>
</dbReference>
<sequence>MIERSSNKIVMYPVDSRGADVLIPLIQKHIEPGSRIFSDSWGAYSGLNRLGYEHFTVIHKTSFKQVYINTETNEEVQCCTNRIEGAWKIAKDHFRRINGTNSNLFEQHLCEIVWRNHVHRAGNIYASFFDLMKTIYTLDMAPRFTYTKPLFRTWTPPTKADEARHNITIVQGSDAESDGEEASTVDTSIPTGSSLPASMNNSEEVQGTSKACSTKRSVFLISLIKNIMHELQISTYSRNLLCSNKCGLRWKKSQQAVTRDYSNTTEDDLDISQNPYFNKYKGKISNIQSTSPEEFQARLDQLKDKKLESLEKRKQEIKDAQSVPKPSVESPQGTGNWPPRSLDEVMKIDLIKDKTAEEIKKIWSQYYAEKDCIFGAVEAMNYESLVSKAKTCPLFMYPLPKGDGYEYYFSQIHGKDVYFTPLGMYQLLKENAPPCLTVAHFPEFADDKGIVLMAGQYDENIISKEEAIILVCQMSSYYSPSAGEKFNLVRLFNLTPDKFKHLDVLNEYEKMKHTLPS</sequence>
<evidence type="ECO:0000256" key="2">
    <source>
        <dbReference type="ARBA" id="ARBA00009116"/>
    </source>
</evidence>
<accession>A0A8S3SEJ5</accession>
<dbReference type="PANTHER" id="PTHR13126">
    <property type="entry name" value="CHAPERONE ATP11"/>
    <property type="match status" value="1"/>
</dbReference>
<dbReference type="GO" id="GO:0005739">
    <property type="term" value="C:mitochondrion"/>
    <property type="evidence" value="ECO:0007669"/>
    <property type="project" value="UniProtKB-SubCell"/>
</dbReference>
<dbReference type="SMART" id="SM01126">
    <property type="entry name" value="DDE_Tnp_IS1595"/>
    <property type="match status" value="1"/>
</dbReference>
<evidence type="ECO:0000313" key="8">
    <source>
        <dbReference type="Proteomes" id="UP000683360"/>
    </source>
</evidence>
<dbReference type="InterPro" id="IPR024445">
    <property type="entry name" value="Tnp_ISXO2-like"/>
</dbReference>
<dbReference type="EMBL" id="CAJPWZ010001442">
    <property type="protein sequence ID" value="CAG2215407.1"/>
    <property type="molecule type" value="Genomic_DNA"/>
</dbReference>
<comment type="similarity">
    <text evidence="2">Belongs to the ATP11 family.</text>
</comment>
<proteinExistence type="inferred from homology"/>
<dbReference type="OrthoDB" id="16535at2759"/>
<comment type="caution">
    <text evidence="7">The sequence shown here is derived from an EMBL/GenBank/DDBJ whole genome shotgun (WGS) entry which is preliminary data.</text>
</comment>
<feature type="region of interest" description="Disordered" evidence="5">
    <location>
        <begin position="172"/>
        <end position="207"/>
    </location>
</feature>
<keyword evidence="8" id="KW-1185">Reference proteome</keyword>
<dbReference type="AlphaFoldDB" id="A0A8S3SEJ5"/>
<organism evidence="7 8">
    <name type="scientific">Mytilus edulis</name>
    <name type="common">Blue mussel</name>
    <dbReference type="NCBI Taxonomy" id="6550"/>
    <lineage>
        <taxon>Eukaryota</taxon>
        <taxon>Metazoa</taxon>
        <taxon>Spiralia</taxon>
        <taxon>Lophotrochozoa</taxon>
        <taxon>Mollusca</taxon>
        <taxon>Bivalvia</taxon>
        <taxon>Autobranchia</taxon>
        <taxon>Pteriomorphia</taxon>
        <taxon>Mytilida</taxon>
        <taxon>Mytiloidea</taxon>
        <taxon>Mytilidae</taxon>
        <taxon>Mytilinae</taxon>
        <taxon>Mytilus</taxon>
    </lineage>
</organism>